<feature type="transmembrane region" description="Helical" evidence="8">
    <location>
        <begin position="186"/>
        <end position="206"/>
    </location>
</feature>
<dbReference type="PROSITE" id="PS00211">
    <property type="entry name" value="ABC_TRANSPORTER_1"/>
    <property type="match status" value="1"/>
</dbReference>
<dbReference type="InterPro" id="IPR036640">
    <property type="entry name" value="ABC1_TM_sf"/>
</dbReference>
<dbReference type="PROSITE" id="PS50929">
    <property type="entry name" value="ABC_TM1F"/>
    <property type="match status" value="1"/>
</dbReference>
<organism evidence="11 12">
    <name type="scientific">Rhizobium puerariae</name>
    <dbReference type="NCBI Taxonomy" id="1585791"/>
    <lineage>
        <taxon>Bacteria</taxon>
        <taxon>Pseudomonadati</taxon>
        <taxon>Pseudomonadota</taxon>
        <taxon>Alphaproteobacteria</taxon>
        <taxon>Hyphomicrobiales</taxon>
        <taxon>Rhizobiaceae</taxon>
        <taxon>Rhizobium/Agrobacterium group</taxon>
        <taxon>Rhizobium</taxon>
    </lineage>
</organism>
<feature type="transmembrane region" description="Helical" evidence="8">
    <location>
        <begin position="48"/>
        <end position="69"/>
    </location>
</feature>
<dbReference type="InterPro" id="IPR011527">
    <property type="entry name" value="ABC1_TM_dom"/>
</dbReference>
<name>A0ABV6AQK1_9HYPH</name>
<dbReference type="Pfam" id="PF00664">
    <property type="entry name" value="ABC_membrane"/>
    <property type="match status" value="1"/>
</dbReference>
<dbReference type="InterPro" id="IPR003439">
    <property type="entry name" value="ABC_transporter-like_ATP-bd"/>
</dbReference>
<keyword evidence="12" id="KW-1185">Reference proteome</keyword>
<dbReference type="GO" id="GO:0005524">
    <property type="term" value="F:ATP binding"/>
    <property type="evidence" value="ECO:0007669"/>
    <property type="project" value="UniProtKB-KW"/>
</dbReference>
<keyword evidence="4" id="KW-0547">Nucleotide-binding</keyword>
<feature type="domain" description="ABC transmembrane type-1" evidence="10">
    <location>
        <begin position="49"/>
        <end position="331"/>
    </location>
</feature>
<sequence length="607" mass="66299">MKVGTADETGRAFLKAASEKKQHVGSETVVSVLKRVIAENGRDHIRGYVFAILCLIVVALSTAFTAWIMESVVNEAFANRRADVVWLICGAILAAFVLRGFATYGQAVTLSKIGNNIVARYQRRLYSHLMTLSVGFFAEARSAHLAAQVSQNVAGIRDVLNLTVTSTARDLLTLISLIGVMVSKDWVLSLIVFAVAPPLLYALRYVSRRLRAATRESVEVNSRVLGAMQETIQGIAVVKAFTMEQELERKVNGIIDTAERRANRIARLSERTSPLTETFAGFAISSVLAYAAFRSIYDGVPPGAFFAFVTALLLAYDPARRLAKLQVQIDRAVVNAQMIYALLDMQPAQRERPGAKDLTVTDARVELKGVTFSYASGAPILRDVHIVAEGGQTTALVGQSGAGKSTIINLIPRFYDPTEGQILIDGQDIAGVTKASLRHQLAYVSQQPYLFEGTIRDNIRYGRPDATDEEVETAARLAYAHDFILAQPFGYETPVGENGVTLSGGQRQRLSIARALVRNAPILLLDEATSALDNESEAAVQKALDTAMRGRTVIVIAHRLSTVVKADKIVVMHEGRVMEEGTHEVLAQRKDGLYARLNNLQSRENSI</sequence>
<dbReference type="PANTHER" id="PTHR24221">
    <property type="entry name" value="ATP-BINDING CASSETTE SUB-FAMILY B"/>
    <property type="match status" value="1"/>
</dbReference>
<evidence type="ECO:0000256" key="8">
    <source>
        <dbReference type="SAM" id="Phobius"/>
    </source>
</evidence>
<dbReference type="InterPro" id="IPR003593">
    <property type="entry name" value="AAA+_ATPase"/>
</dbReference>
<dbReference type="RefSeq" id="WP_377264403.1">
    <property type="nucleotide sequence ID" value="NZ_JBHMAA010000025.1"/>
</dbReference>
<dbReference type="Proteomes" id="UP001589692">
    <property type="component" value="Unassembled WGS sequence"/>
</dbReference>
<gene>
    <name evidence="11" type="ORF">ACFFP0_22250</name>
</gene>
<reference evidence="11 12" key="1">
    <citation type="submission" date="2024-09" db="EMBL/GenBank/DDBJ databases">
        <authorList>
            <person name="Sun Q."/>
            <person name="Mori K."/>
        </authorList>
    </citation>
    <scope>NUCLEOTIDE SEQUENCE [LARGE SCALE GENOMIC DNA]</scope>
    <source>
        <strain evidence="11 12">TBRC 4938</strain>
    </source>
</reference>
<evidence type="ECO:0000256" key="7">
    <source>
        <dbReference type="ARBA" id="ARBA00023136"/>
    </source>
</evidence>
<evidence type="ECO:0000256" key="2">
    <source>
        <dbReference type="ARBA" id="ARBA00005417"/>
    </source>
</evidence>
<keyword evidence="3 8" id="KW-0812">Transmembrane</keyword>
<dbReference type="Gene3D" id="3.40.50.300">
    <property type="entry name" value="P-loop containing nucleotide triphosphate hydrolases"/>
    <property type="match status" value="1"/>
</dbReference>
<evidence type="ECO:0000256" key="4">
    <source>
        <dbReference type="ARBA" id="ARBA00022741"/>
    </source>
</evidence>
<dbReference type="Pfam" id="PF00005">
    <property type="entry name" value="ABC_tran"/>
    <property type="match status" value="1"/>
</dbReference>
<comment type="caution">
    <text evidence="11">The sequence shown here is derived from an EMBL/GenBank/DDBJ whole genome shotgun (WGS) entry which is preliminary data.</text>
</comment>
<dbReference type="PANTHER" id="PTHR24221:SF654">
    <property type="entry name" value="ATP-BINDING CASSETTE SUB-FAMILY B MEMBER 6"/>
    <property type="match status" value="1"/>
</dbReference>
<comment type="similarity">
    <text evidence="2">Belongs to the ABC transporter superfamily.</text>
</comment>
<evidence type="ECO:0000259" key="9">
    <source>
        <dbReference type="PROSITE" id="PS50893"/>
    </source>
</evidence>
<dbReference type="InterPro" id="IPR039421">
    <property type="entry name" value="Type_1_exporter"/>
</dbReference>
<protein>
    <submittedName>
        <fullName evidence="11">ABC transporter ATP-binding protein</fullName>
    </submittedName>
</protein>
<evidence type="ECO:0000256" key="5">
    <source>
        <dbReference type="ARBA" id="ARBA00022840"/>
    </source>
</evidence>
<keyword evidence="7 8" id="KW-0472">Membrane</keyword>
<comment type="subcellular location">
    <subcellularLocation>
        <location evidence="1">Cell membrane</location>
        <topology evidence="1">Multi-pass membrane protein</topology>
    </subcellularLocation>
</comment>
<evidence type="ECO:0000259" key="10">
    <source>
        <dbReference type="PROSITE" id="PS50929"/>
    </source>
</evidence>
<evidence type="ECO:0000313" key="11">
    <source>
        <dbReference type="EMBL" id="MFB9951580.1"/>
    </source>
</evidence>
<dbReference type="InterPro" id="IPR017871">
    <property type="entry name" value="ABC_transporter-like_CS"/>
</dbReference>
<dbReference type="SUPFAM" id="SSF90123">
    <property type="entry name" value="ABC transporter transmembrane region"/>
    <property type="match status" value="1"/>
</dbReference>
<dbReference type="SUPFAM" id="SSF52540">
    <property type="entry name" value="P-loop containing nucleoside triphosphate hydrolases"/>
    <property type="match status" value="1"/>
</dbReference>
<accession>A0ABV6AQK1</accession>
<dbReference type="CDD" id="cd18552">
    <property type="entry name" value="ABC_6TM_MsbA_like"/>
    <property type="match status" value="1"/>
</dbReference>
<feature type="domain" description="ABC transporter" evidence="9">
    <location>
        <begin position="365"/>
        <end position="599"/>
    </location>
</feature>
<dbReference type="CDD" id="cd03249">
    <property type="entry name" value="ABC_MTABC3_MDL1_MDL2"/>
    <property type="match status" value="1"/>
</dbReference>
<dbReference type="EMBL" id="JBHMAA010000025">
    <property type="protein sequence ID" value="MFB9951580.1"/>
    <property type="molecule type" value="Genomic_DNA"/>
</dbReference>
<proteinExistence type="inferred from homology"/>
<evidence type="ECO:0000256" key="6">
    <source>
        <dbReference type="ARBA" id="ARBA00022989"/>
    </source>
</evidence>
<dbReference type="InterPro" id="IPR027417">
    <property type="entry name" value="P-loop_NTPase"/>
</dbReference>
<feature type="transmembrane region" description="Helical" evidence="8">
    <location>
        <begin position="84"/>
        <end position="104"/>
    </location>
</feature>
<dbReference type="PROSITE" id="PS50893">
    <property type="entry name" value="ABC_TRANSPORTER_2"/>
    <property type="match status" value="1"/>
</dbReference>
<evidence type="ECO:0000313" key="12">
    <source>
        <dbReference type="Proteomes" id="UP001589692"/>
    </source>
</evidence>
<dbReference type="Gene3D" id="1.20.1560.10">
    <property type="entry name" value="ABC transporter type 1, transmembrane domain"/>
    <property type="match status" value="1"/>
</dbReference>
<keyword evidence="5 11" id="KW-0067">ATP-binding</keyword>
<dbReference type="SMART" id="SM00382">
    <property type="entry name" value="AAA"/>
    <property type="match status" value="1"/>
</dbReference>
<evidence type="ECO:0000256" key="1">
    <source>
        <dbReference type="ARBA" id="ARBA00004651"/>
    </source>
</evidence>
<keyword evidence="6 8" id="KW-1133">Transmembrane helix</keyword>
<evidence type="ECO:0000256" key="3">
    <source>
        <dbReference type="ARBA" id="ARBA00022692"/>
    </source>
</evidence>